<evidence type="ECO:0000256" key="1">
    <source>
        <dbReference type="ARBA" id="ARBA00006964"/>
    </source>
</evidence>
<dbReference type="Pfam" id="PF01784">
    <property type="entry name" value="DUF34_NIF3"/>
    <property type="match status" value="1"/>
</dbReference>
<keyword evidence="2" id="KW-0479">Metal-binding</keyword>
<accession>A0A644UHQ8</accession>
<dbReference type="AlphaFoldDB" id="A0A644UHQ8"/>
<dbReference type="EMBL" id="VSSQ01000115">
    <property type="protein sequence ID" value="MPL78372.1"/>
    <property type="molecule type" value="Genomic_DNA"/>
</dbReference>
<dbReference type="FunFam" id="3.40.1390.30:FF:000001">
    <property type="entry name" value="GTP cyclohydrolase 1 type 2"/>
    <property type="match status" value="1"/>
</dbReference>
<keyword evidence="3" id="KW-0378">Hydrolase</keyword>
<proteinExistence type="inferred from homology"/>
<dbReference type="Gene3D" id="3.40.1390.30">
    <property type="entry name" value="NIF3 (NGG1p interacting factor 3)-like"/>
    <property type="match status" value="2"/>
</dbReference>
<reference evidence="3" key="1">
    <citation type="submission" date="2019-08" db="EMBL/GenBank/DDBJ databases">
        <authorList>
            <person name="Kucharzyk K."/>
            <person name="Murdoch R.W."/>
            <person name="Higgins S."/>
            <person name="Loffler F."/>
        </authorList>
    </citation>
    <scope>NUCLEOTIDE SEQUENCE</scope>
</reference>
<protein>
    <submittedName>
        <fullName evidence="3">GTP cyclohydrolase 1 type 2</fullName>
    </submittedName>
</protein>
<comment type="similarity">
    <text evidence="1">Belongs to the GTP cyclohydrolase I type 2/NIF3 family.</text>
</comment>
<dbReference type="GO" id="GO:0005737">
    <property type="term" value="C:cytoplasm"/>
    <property type="evidence" value="ECO:0007669"/>
    <property type="project" value="TreeGrafter"/>
</dbReference>
<dbReference type="GO" id="GO:0016787">
    <property type="term" value="F:hydrolase activity"/>
    <property type="evidence" value="ECO:0007669"/>
    <property type="project" value="UniProtKB-KW"/>
</dbReference>
<dbReference type="PANTHER" id="PTHR13799:SF14">
    <property type="entry name" value="GTP CYCLOHYDROLASE 1 TYPE 2 HOMOLOG"/>
    <property type="match status" value="1"/>
</dbReference>
<gene>
    <name evidence="3" type="ORF">SDC9_24236</name>
</gene>
<dbReference type="PANTHER" id="PTHR13799">
    <property type="entry name" value="NGG1 INTERACTING FACTOR 3"/>
    <property type="match status" value="1"/>
</dbReference>
<dbReference type="SUPFAM" id="SSF102705">
    <property type="entry name" value="NIF3 (NGG1p interacting factor 3)-like"/>
    <property type="match status" value="1"/>
</dbReference>
<dbReference type="NCBIfam" id="TIGR00486">
    <property type="entry name" value="YbgI_SA1388"/>
    <property type="match status" value="1"/>
</dbReference>
<sequence>MKIMASSVAAVIEEFAPGILQESWDNSGFSIGGPGKEVSSALLALDCTPSVIKEAIESGADMIITHHPLIFSPLKRVAGESLIEKMVEDAIKNGIVIYSAHTNADKVLPGVSGLMAQRIGLQDTGILDPQDESTGLGVVGNLTSQLTPAELLTLLKERFGLNIIRHSKPIEEPVKRVALCGGSGGSLVDRAIKAGAQVLITGDISYHKFLCEDGFMVMDIGHFESENEVLTLLKDILSKKLPTFEVRISDNNNNLIYYH</sequence>
<dbReference type="InterPro" id="IPR002678">
    <property type="entry name" value="DUF34/NIF3"/>
</dbReference>
<evidence type="ECO:0000256" key="2">
    <source>
        <dbReference type="ARBA" id="ARBA00022723"/>
    </source>
</evidence>
<organism evidence="3">
    <name type="scientific">bioreactor metagenome</name>
    <dbReference type="NCBI Taxonomy" id="1076179"/>
    <lineage>
        <taxon>unclassified sequences</taxon>
        <taxon>metagenomes</taxon>
        <taxon>ecological metagenomes</taxon>
    </lineage>
</organism>
<comment type="caution">
    <text evidence="3">The sequence shown here is derived from an EMBL/GenBank/DDBJ whole genome shotgun (WGS) entry which is preliminary data.</text>
</comment>
<dbReference type="InterPro" id="IPR036069">
    <property type="entry name" value="DUF34/NIF3_sf"/>
</dbReference>
<evidence type="ECO:0000313" key="3">
    <source>
        <dbReference type="EMBL" id="MPL78372.1"/>
    </source>
</evidence>
<name>A0A644UHQ8_9ZZZZ</name>
<dbReference type="GO" id="GO:0046872">
    <property type="term" value="F:metal ion binding"/>
    <property type="evidence" value="ECO:0007669"/>
    <property type="project" value="UniProtKB-KW"/>
</dbReference>